<proteinExistence type="predicted"/>
<dbReference type="EMBL" id="JAVLET010000001">
    <property type="protein sequence ID" value="KAL0475275.1"/>
    <property type="molecule type" value="Genomic_DNA"/>
</dbReference>
<gene>
    <name evidence="2" type="ORF">QR685DRAFT_42795</name>
</gene>
<evidence type="ECO:0008006" key="4">
    <source>
        <dbReference type="Google" id="ProtNLM"/>
    </source>
</evidence>
<evidence type="ECO:0000313" key="2">
    <source>
        <dbReference type="EMBL" id="KAL0475275.1"/>
    </source>
</evidence>
<keyword evidence="1" id="KW-0732">Signal</keyword>
<keyword evidence="3" id="KW-1185">Reference proteome</keyword>
<organism evidence="2 3">
    <name type="scientific">Neurospora intermedia</name>
    <dbReference type="NCBI Taxonomy" id="5142"/>
    <lineage>
        <taxon>Eukaryota</taxon>
        <taxon>Fungi</taxon>
        <taxon>Dikarya</taxon>
        <taxon>Ascomycota</taxon>
        <taxon>Pezizomycotina</taxon>
        <taxon>Sordariomycetes</taxon>
        <taxon>Sordariomycetidae</taxon>
        <taxon>Sordariales</taxon>
        <taxon>Sordariaceae</taxon>
        <taxon>Neurospora</taxon>
    </lineage>
</organism>
<evidence type="ECO:0000313" key="3">
    <source>
        <dbReference type="Proteomes" id="UP001451303"/>
    </source>
</evidence>
<accession>A0ABR3DRI1</accession>
<feature type="signal peptide" evidence="1">
    <location>
        <begin position="1"/>
        <end position="19"/>
    </location>
</feature>
<dbReference type="Proteomes" id="UP001451303">
    <property type="component" value="Unassembled WGS sequence"/>
</dbReference>
<reference evidence="2 3" key="1">
    <citation type="submission" date="2023-09" db="EMBL/GenBank/DDBJ databases">
        <title>Multi-omics analysis of a traditional fermented food reveals byproduct-associated fungal strains for waste-to-food upcycling.</title>
        <authorList>
            <consortium name="Lawrence Berkeley National Laboratory"/>
            <person name="Rekdal V.M."/>
            <person name="Villalobos-Escobedo J.M."/>
            <person name="Rodriguez-Valeron N."/>
            <person name="Garcia M.O."/>
            <person name="Vasquez D.P."/>
            <person name="Damayanti I."/>
            <person name="Sorensen P.M."/>
            <person name="Baidoo E.E."/>
            <person name="De Carvalho A.C."/>
            <person name="Riley R."/>
            <person name="Lipzen A."/>
            <person name="He G."/>
            <person name="Yan M."/>
            <person name="Haridas S."/>
            <person name="Daum C."/>
            <person name="Yoshinaga Y."/>
            <person name="Ng V."/>
            <person name="Grigoriev I.V."/>
            <person name="Munk R."/>
            <person name="Nuraida L."/>
            <person name="Wijaya C.H."/>
            <person name="Morales P.-C."/>
            <person name="Keasling J.D."/>
        </authorList>
    </citation>
    <scope>NUCLEOTIDE SEQUENCE [LARGE SCALE GENOMIC DNA]</scope>
    <source>
        <strain evidence="2 3">FGSC 2613</strain>
    </source>
</reference>
<comment type="caution">
    <text evidence="2">The sequence shown here is derived from an EMBL/GenBank/DDBJ whole genome shotgun (WGS) entry which is preliminary data.</text>
</comment>
<evidence type="ECO:0000256" key="1">
    <source>
        <dbReference type="SAM" id="SignalP"/>
    </source>
</evidence>
<feature type="chain" id="PRO_5046227616" description="Secreted protein" evidence="1">
    <location>
        <begin position="20"/>
        <end position="77"/>
    </location>
</feature>
<name>A0ABR3DRI1_NEUIN</name>
<protein>
    <recommendedName>
        <fullName evidence="4">Secreted protein</fullName>
    </recommendedName>
</protein>
<sequence>MWVWPGLLHLHLTLRTLTSTHNQVVFADRRRRDQLRPYWPEPGAWHRRASTPTARRYDDGDNFVLSWRARLVVAEIE</sequence>